<feature type="non-terminal residue" evidence="2">
    <location>
        <position position="130"/>
    </location>
</feature>
<feature type="region of interest" description="Disordered" evidence="1">
    <location>
        <begin position="62"/>
        <end position="130"/>
    </location>
</feature>
<evidence type="ECO:0000313" key="2">
    <source>
        <dbReference type="EMBL" id="CAI4012483.1"/>
    </source>
</evidence>
<dbReference type="AlphaFoldDB" id="A0A9P1DPN4"/>
<organism evidence="2">
    <name type="scientific">Cladocopium goreaui</name>
    <dbReference type="NCBI Taxonomy" id="2562237"/>
    <lineage>
        <taxon>Eukaryota</taxon>
        <taxon>Sar</taxon>
        <taxon>Alveolata</taxon>
        <taxon>Dinophyceae</taxon>
        <taxon>Suessiales</taxon>
        <taxon>Symbiodiniaceae</taxon>
        <taxon>Cladocopium</taxon>
    </lineage>
</organism>
<feature type="compositionally biased region" description="Basic and acidic residues" evidence="1">
    <location>
        <begin position="66"/>
        <end position="82"/>
    </location>
</feature>
<feature type="compositionally biased region" description="Polar residues" evidence="1">
    <location>
        <begin position="111"/>
        <end position="120"/>
    </location>
</feature>
<feature type="compositionally biased region" description="Low complexity" evidence="1">
    <location>
        <begin position="83"/>
        <end position="92"/>
    </location>
</feature>
<evidence type="ECO:0000256" key="1">
    <source>
        <dbReference type="SAM" id="MobiDB-lite"/>
    </source>
</evidence>
<reference evidence="3" key="2">
    <citation type="submission" date="2024-04" db="EMBL/GenBank/DDBJ databases">
        <authorList>
            <person name="Chen Y."/>
            <person name="Shah S."/>
            <person name="Dougan E. K."/>
            <person name="Thang M."/>
            <person name="Chan C."/>
        </authorList>
    </citation>
    <scope>NUCLEOTIDE SEQUENCE [LARGE SCALE GENOMIC DNA]</scope>
</reference>
<keyword evidence="5" id="KW-1185">Reference proteome</keyword>
<dbReference type="EMBL" id="CAMXCT010005489">
    <property type="protein sequence ID" value="CAI4012483.1"/>
    <property type="molecule type" value="Genomic_DNA"/>
</dbReference>
<reference evidence="2" key="1">
    <citation type="submission" date="2022-10" db="EMBL/GenBank/DDBJ databases">
        <authorList>
            <person name="Chen Y."/>
            <person name="Dougan E. K."/>
            <person name="Chan C."/>
            <person name="Rhodes N."/>
            <person name="Thang M."/>
        </authorList>
    </citation>
    <scope>NUCLEOTIDE SEQUENCE</scope>
</reference>
<dbReference type="EMBL" id="CAMXCT030005489">
    <property type="protein sequence ID" value="CAL4799795.1"/>
    <property type="molecule type" value="Genomic_DNA"/>
</dbReference>
<accession>A0A9P1DPN4</accession>
<evidence type="ECO:0000313" key="3">
    <source>
        <dbReference type="EMBL" id="CAL1165858.1"/>
    </source>
</evidence>
<gene>
    <name evidence="2" type="ORF">C1SCF055_LOCUS37542</name>
</gene>
<dbReference type="Proteomes" id="UP001152797">
    <property type="component" value="Unassembled WGS sequence"/>
</dbReference>
<sequence length="130" mass="13946">MAHDRGSLLYDLSQLLRLGQSGYANLKEGVSSLWSLIAQQRDQHTAVELLQKLQAVAEEFSKTQVAKKEASTEGKTQAKDAKASSSADQADAGEAAVRNGAMLRNGEGPGESSSSANQQKWIKKKTEGNK</sequence>
<proteinExistence type="predicted"/>
<protein>
    <submittedName>
        <fullName evidence="4">C3H1-type domain-containing protein</fullName>
    </submittedName>
</protein>
<comment type="caution">
    <text evidence="2">The sequence shown here is derived from an EMBL/GenBank/DDBJ whole genome shotgun (WGS) entry which is preliminary data.</text>
</comment>
<evidence type="ECO:0000313" key="4">
    <source>
        <dbReference type="EMBL" id="CAL4799795.1"/>
    </source>
</evidence>
<evidence type="ECO:0000313" key="5">
    <source>
        <dbReference type="Proteomes" id="UP001152797"/>
    </source>
</evidence>
<name>A0A9P1DPN4_9DINO</name>
<dbReference type="EMBL" id="CAMXCT020005489">
    <property type="protein sequence ID" value="CAL1165858.1"/>
    <property type="molecule type" value="Genomic_DNA"/>
</dbReference>